<sequence>MTERPILSRLSAMLPEAASVSVRERLRAACGALVGILGTGVVSQLAVADGSALPVLIAPMGASAVLLFAVPASPLAQPWSILGGNLVAALVGVSAALLVANPLLAASLAIAVAIPAMMTLRCLHPPSGAVALTAVLGGAAIRDLGYGFVVWPVLANSLLLLAVALAFNNATGRRYPHRASSASARPAPSRAPAATVGVSDDDLDAVLRDEDQVFDIARSDLKRILRKAQFHWYARQSGGLCAGDVMIRDVVAVAPDASLREAFELLRAHGIKALPVTDDGARVLGIVTQTDLLDKAAWGRGGPRLASRHRVRLTLSRGRAPYGAVEDIMTSPVETVSPETSVAAVALFMSEGGLHHLPVVADDGKLVGIVAQSDIVAALLQSAAGRPQDAAP</sequence>
<keyword evidence="2" id="KW-0812">Transmembrane</keyword>
<accession>A0A7W6H495</accession>
<dbReference type="Gene3D" id="3.10.580.10">
    <property type="entry name" value="CBS-domain"/>
    <property type="match status" value="1"/>
</dbReference>
<keyword evidence="2" id="KW-1133">Transmembrane helix</keyword>
<evidence type="ECO:0000256" key="2">
    <source>
        <dbReference type="SAM" id="Phobius"/>
    </source>
</evidence>
<dbReference type="Proteomes" id="UP000542776">
    <property type="component" value="Unassembled WGS sequence"/>
</dbReference>
<feature type="domain" description="CBS" evidence="3">
    <location>
        <begin position="329"/>
        <end position="385"/>
    </location>
</feature>
<feature type="transmembrane region" description="Helical" evidence="2">
    <location>
        <begin position="28"/>
        <end position="47"/>
    </location>
</feature>
<name>A0A7W6H495_9HYPH</name>
<feature type="domain" description="CBS" evidence="3">
    <location>
        <begin position="246"/>
        <end position="304"/>
    </location>
</feature>
<evidence type="ECO:0000313" key="5">
    <source>
        <dbReference type="Proteomes" id="UP000542776"/>
    </source>
</evidence>
<dbReference type="PANTHER" id="PTHR33741:SF5">
    <property type="entry name" value="TRANSMEMBRANE PROTEIN DDB_G0269096-RELATED"/>
    <property type="match status" value="1"/>
</dbReference>
<protein>
    <submittedName>
        <fullName evidence="4">CBS domain-containing membrane protein</fullName>
    </submittedName>
</protein>
<reference evidence="4 5" key="1">
    <citation type="submission" date="2020-08" db="EMBL/GenBank/DDBJ databases">
        <title>Genomic Encyclopedia of Type Strains, Phase IV (KMG-IV): sequencing the most valuable type-strain genomes for metagenomic binning, comparative biology and taxonomic classification.</title>
        <authorList>
            <person name="Goeker M."/>
        </authorList>
    </citation>
    <scope>NUCLEOTIDE SEQUENCE [LARGE SCALE GENOMIC DNA]</scope>
    <source>
        <strain evidence="4 5">DSM 102238</strain>
    </source>
</reference>
<organism evidence="4 5">
    <name type="scientific">Aureimonas pseudogalii</name>
    <dbReference type="NCBI Taxonomy" id="1744844"/>
    <lineage>
        <taxon>Bacteria</taxon>
        <taxon>Pseudomonadati</taxon>
        <taxon>Pseudomonadota</taxon>
        <taxon>Alphaproteobacteria</taxon>
        <taxon>Hyphomicrobiales</taxon>
        <taxon>Aurantimonadaceae</taxon>
        <taxon>Aureimonas</taxon>
    </lineage>
</organism>
<dbReference type="CDD" id="cd04600">
    <property type="entry name" value="CBS_pair_HPP_assoc"/>
    <property type="match status" value="1"/>
</dbReference>
<feature type="transmembrane region" description="Helical" evidence="2">
    <location>
        <begin position="53"/>
        <end position="72"/>
    </location>
</feature>
<dbReference type="SMART" id="SM00116">
    <property type="entry name" value="CBS"/>
    <property type="match status" value="2"/>
</dbReference>
<feature type="transmembrane region" description="Helical" evidence="2">
    <location>
        <begin position="79"/>
        <end position="98"/>
    </location>
</feature>
<dbReference type="InterPro" id="IPR046342">
    <property type="entry name" value="CBS_dom_sf"/>
</dbReference>
<feature type="transmembrane region" description="Helical" evidence="2">
    <location>
        <begin position="104"/>
        <end position="123"/>
    </location>
</feature>
<evidence type="ECO:0000259" key="3">
    <source>
        <dbReference type="PROSITE" id="PS51371"/>
    </source>
</evidence>
<gene>
    <name evidence="4" type="ORF">GGR04_001790</name>
</gene>
<keyword evidence="1" id="KW-0129">CBS domain</keyword>
<dbReference type="AlphaFoldDB" id="A0A7W6H495"/>
<evidence type="ECO:0000313" key="4">
    <source>
        <dbReference type="EMBL" id="MBB3997952.1"/>
    </source>
</evidence>
<dbReference type="InterPro" id="IPR000644">
    <property type="entry name" value="CBS_dom"/>
</dbReference>
<dbReference type="EMBL" id="JACIEK010000003">
    <property type="protein sequence ID" value="MBB3997952.1"/>
    <property type="molecule type" value="Genomic_DNA"/>
</dbReference>
<dbReference type="InterPro" id="IPR007065">
    <property type="entry name" value="HPP"/>
</dbReference>
<comment type="caution">
    <text evidence="4">The sequence shown here is derived from an EMBL/GenBank/DDBJ whole genome shotgun (WGS) entry which is preliminary data.</text>
</comment>
<keyword evidence="5" id="KW-1185">Reference proteome</keyword>
<keyword evidence="2" id="KW-0472">Membrane</keyword>
<feature type="transmembrane region" description="Helical" evidence="2">
    <location>
        <begin position="144"/>
        <end position="167"/>
    </location>
</feature>
<dbReference type="InterPro" id="IPR058581">
    <property type="entry name" value="TM_HPP"/>
</dbReference>
<dbReference type="SUPFAM" id="SSF54631">
    <property type="entry name" value="CBS-domain pair"/>
    <property type="match status" value="1"/>
</dbReference>
<proteinExistence type="predicted"/>
<dbReference type="PANTHER" id="PTHR33741">
    <property type="entry name" value="TRANSMEMBRANE PROTEIN DDB_G0269096-RELATED"/>
    <property type="match status" value="1"/>
</dbReference>
<evidence type="ECO:0000256" key="1">
    <source>
        <dbReference type="PROSITE-ProRule" id="PRU00703"/>
    </source>
</evidence>
<dbReference type="Pfam" id="PF00571">
    <property type="entry name" value="CBS"/>
    <property type="match status" value="2"/>
</dbReference>
<dbReference type="Pfam" id="PF04982">
    <property type="entry name" value="TM_HPP"/>
    <property type="match status" value="1"/>
</dbReference>
<dbReference type="PROSITE" id="PS51371">
    <property type="entry name" value="CBS"/>
    <property type="match status" value="2"/>
</dbReference>